<dbReference type="AlphaFoldDB" id="W7LTH6"/>
<name>W7LTH6_GIBM7</name>
<dbReference type="EMBL" id="DS022243">
    <property type="protein sequence ID" value="EWG38776.1"/>
    <property type="molecule type" value="Genomic_DNA"/>
</dbReference>
<dbReference type="VEuPathDB" id="FungiDB:FVEG_01906"/>
<proteinExistence type="predicted"/>
<dbReference type="GeneID" id="30060156"/>
<sequence>METDALHDLHPTQYDAIRNGCIMISPCRHLIMLNSNAPPRPKAARIAQHNPKHLPPLPERFKWDPSLNVRYP</sequence>
<dbReference type="OMA" id="CIMISPC"/>
<protein>
    <submittedName>
        <fullName evidence="1">Uncharacterized protein</fullName>
    </submittedName>
</protein>
<organism evidence="1 2">
    <name type="scientific">Gibberella moniliformis (strain M3125 / FGSC 7600)</name>
    <name type="common">Maize ear and stalk rot fungus</name>
    <name type="synonym">Fusarium verticillioides</name>
    <dbReference type="NCBI Taxonomy" id="334819"/>
    <lineage>
        <taxon>Eukaryota</taxon>
        <taxon>Fungi</taxon>
        <taxon>Dikarya</taxon>
        <taxon>Ascomycota</taxon>
        <taxon>Pezizomycotina</taxon>
        <taxon>Sordariomycetes</taxon>
        <taxon>Hypocreomycetidae</taxon>
        <taxon>Hypocreales</taxon>
        <taxon>Nectriaceae</taxon>
        <taxon>Fusarium</taxon>
        <taxon>Fusarium fujikuroi species complex</taxon>
    </lineage>
</organism>
<gene>
    <name evidence="1" type="ORF">FVEG_01906</name>
</gene>
<evidence type="ECO:0000313" key="2">
    <source>
        <dbReference type="Proteomes" id="UP000009096"/>
    </source>
</evidence>
<accession>W7LTH6</accession>
<dbReference type="EMBL" id="DS022243">
    <property type="protein sequence ID" value="EWG38775.1"/>
    <property type="molecule type" value="Genomic_DNA"/>
</dbReference>
<dbReference type="RefSeq" id="XP_018744967.1">
    <property type="nucleotide sequence ID" value="XM_018888926.1"/>
</dbReference>
<dbReference type="RefSeq" id="XP_018744966.1">
    <property type="nucleotide sequence ID" value="XM_018888925.1"/>
</dbReference>
<reference evidence="1 2" key="1">
    <citation type="journal article" date="2010" name="Nature">
        <title>Comparative genomics reveals mobile pathogenicity chromosomes in Fusarium.</title>
        <authorList>
            <person name="Ma L.J."/>
            <person name="van der Does H.C."/>
            <person name="Borkovich K.A."/>
            <person name="Coleman J.J."/>
            <person name="Daboussi M.J."/>
            <person name="Di Pietro A."/>
            <person name="Dufresne M."/>
            <person name="Freitag M."/>
            <person name="Grabherr M."/>
            <person name="Henrissat B."/>
            <person name="Houterman P.M."/>
            <person name="Kang S."/>
            <person name="Shim W.B."/>
            <person name="Woloshuk C."/>
            <person name="Xie X."/>
            <person name="Xu J.R."/>
            <person name="Antoniw J."/>
            <person name="Baker S.E."/>
            <person name="Bluhm B.H."/>
            <person name="Breakspear A."/>
            <person name="Brown D.W."/>
            <person name="Butchko R.A."/>
            <person name="Chapman S."/>
            <person name="Coulson R."/>
            <person name="Coutinho P.M."/>
            <person name="Danchin E.G."/>
            <person name="Diener A."/>
            <person name="Gale L.R."/>
            <person name="Gardiner D.M."/>
            <person name="Goff S."/>
            <person name="Hammond-Kosack K.E."/>
            <person name="Hilburn K."/>
            <person name="Hua-Van A."/>
            <person name="Jonkers W."/>
            <person name="Kazan K."/>
            <person name="Kodira C.D."/>
            <person name="Koehrsen M."/>
            <person name="Kumar L."/>
            <person name="Lee Y.H."/>
            <person name="Li L."/>
            <person name="Manners J.M."/>
            <person name="Miranda-Saavedra D."/>
            <person name="Mukherjee M."/>
            <person name="Park G."/>
            <person name="Park J."/>
            <person name="Park S.Y."/>
            <person name="Proctor R.H."/>
            <person name="Regev A."/>
            <person name="Ruiz-Roldan M.C."/>
            <person name="Sain D."/>
            <person name="Sakthikumar S."/>
            <person name="Sykes S."/>
            <person name="Schwartz D.C."/>
            <person name="Turgeon B.G."/>
            <person name="Wapinski I."/>
            <person name="Yoder O."/>
            <person name="Young S."/>
            <person name="Zeng Q."/>
            <person name="Zhou S."/>
            <person name="Galagan J."/>
            <person name="Cuomo C.A."/>
            <person name="Kistler H.C."/>
            <person name="Rep M."/>
        </authorList>
    </citation>
    <scope>NUCLEOTIDE SEQUENCE [LARGE SCALE GENOMIC DNA]</scope>
    <source>
        <strain evidence="1">7600</strain>
        <strain evidence="2">M3125 / FGSC 7600</strain>
    </source>
</reference>
<dbReference type="Proteomes" id="UP000009096">
    <property type="component" value="Chromosome 6"/>
</dbReference>
<keyword evidence="2" id="KW-1185">Reference proteome</keyword>
<dbReference type="KEGG" id="fvr:FVEG_01906"/>
<reference evidence="1" key="2">
    <citation type="submission" date="2013-11" db="EMBL/GenBank/DDBJ databases">
        <authorList>
            <consortium name="The Broad Institute Genome Sequencing Platform"/>
            <person name="Ma L.-J."/>
            <person name="Corby-Kistler H."/>
            <person name="Broz K."/>
            <person name="Gale L.R."/>
            <person name="Jonkers W."/>
            <person name="O'Donnell K."/>
            <person name="Ploetz R."/>
            <person name="Steinberg C."/>
            <person name="Schwartz D.C."/>
            <person name="VanEtten H."/>
            <person name="Zhou S."/>
            <person name="Young S.K."/>
            <person name="Zeng Q."/>
            <person name="Gargeya S."/>
            <person name="Fitzgerald M."/>
            <person name="Abouelleil A."/>
            <person name="Alvarado L."/>
            <person name="Chapman S.B."/>
            <person name="Gainer-Dewar J."/>
            <person name="Goldberg J."/>
            <person name="Griggs A."/>
            <person name="Gujja S."/>
            <person name="Hansen M."/>
            <person name="Howarth C."/>
            <person name="Imamovic A."/>
            <person name="Ireland A."/>
            <person name="Larimer J."/>
            <person name="McCowan C."/>
            <person name="Murphy C."/>
            <person name="Pearson M."/>
            <person name="Poon T.W."/>
            <person name="Priest M."/>
            <person name="Roberts A."/>
            <person name="Saif S."/>
            <person name="Shea T."/>
            <person name="Sykes S."/>
            <person name="Wortman J."/>
            <person name="Nusbaum C."/>
            <person name="Birren B."/>
        </authorList>
    </citation>
    <scope>NUCLEOTIDE SEQUENCE</scope>
    <source>
        <strain evidence="1">7600</strain>
    </source>
</reference>
<dbReference type="HOGENOM" id="CLU_2722270_0_0_1"/>
<evidence type="ECO:0000313" key="1">
    <source>
        <dbReference type="EMBL" id="EWG38775.1"/>
    </source>
</evidence>